<evidence type="ECO:0000256" key="1">
    <source>
        <dbReference type="SAM" id="MobiDB-lite"/>
    </source>
</evidence>
<accession>A0AAD7S1D0</accession>
<proteinExistence type="predicted"/>
<protein>
    <submittedName>
        <fullName evidence="2">Uncharacterized protein</fullName>
    </submittedName>
</protein>
<keyword evidence="3" id="KW-1185">Reference proteome</keyword>
<dbReference type="EMBL" id="JAINUG010000129">
    <property type="protein sequence ID" value="KAJ8394098.1"/>
    <property type="molecule type" value="Genomic_DNA"/>
</dbReference>
<name>A0AAD7S1D0_9TELE</name>
<organism evidence="2 3">
    <name type="scientific">Aldrovandia affinis</name>
    <dbReference type="NCBI Taxonomy" id="143900"/>
    <lineage>
        <taxon>Eukaryota</taxon>
        <taxon>Metazoa</taxon>
        <taxon>Chordata</taxon>
        <taxon>Craniata</taxon>
        <taxon>Vertebrata</taxon>
        <taxon>Euteleostomi</taxon>
        <taxon>Actinopterygii</taxon>
        <taxon>Neopterygii</taxon>
        <taxon>Teleostei</taxon>
        <taxon>Notacanthiformes</taxon>
        <taxon>Halosauridae</taxon>
        <taxon>Aldrovandia</taxon>
    </lineage>
</organism>
<evidence type="ECO:0000313" key="2">
    <source>
        <dbReference type="EMBL" id="KAJ8394098.1"/>
    </source>
</evidence>
<sequence length="108" mass="12171">MKSGFRSVCWDVMCALTAQLLAQRRTITHASSNPGSGIFDLGLFALRALLAGGRAAGGWRFERSVIRSYGCVFSLWRREQSILLKGRNSSHPLRHDRTQDPLVQRREL</sequence>
<reference evidence="2" key="1">
    <citation type="journal article" date="2023" name="Science">
        <title>Genome structures resolve the early diversification of teleost fishes.</title>
        <authorList>
            <person name="Parey E."/>
            <person name="Louis A."/>
            <person name="Montfort J."/>
            <person name="Bouchez O."/>
            <person name="Roques C."/>
            <person name="Iampietro C."/>
            <person name="Lluch J."/>
            <person name="Castinel A."/>
            <person name="Donnadieu C."/>
            <person name="Desvignes T."/>
            <person name="Floi Bucao C."/>
            <person name="Jouanno E."/>
            <person name="Wen M."/>
            <person name="Mejri S."/>
            <person name="Dirks R."/>
            <person name="Jansen H."/>
            <person name="Henkel C."/>
            <person name="Chen W.J."/>
            <person name="Zahm M."/>
            <person name="Cabau C."/>
            <person name="Klopp C."/>
            <person name="Thompson A.W."/>
            <person name="Robinson-Rechavi M."/>
            <person name="Braasch I."/>
            <person name="Lecointre G."/>
            <person name="Bobe J."/>
            <person name="Postlethwait J.H."/>
            <person name="Berthelot C."/>
            <person name="Roest Crollius H."/>
            <person name="Guiguen Y."/>
        </authorList>
    </citation>
    <scope>NUCLEOTIDE SEQUENCE</scope>
    <source>
        <strain evidence="2">NC1722</strain>
    </source>
</reference>
<feature type="compositionally biased region" description="Basic and acidic residues" evidence="1">
    <location>
        <begin position="93"/>
        <end position="108"/>
    </location>
</feature>
<gene>
    <name evidence="2" type="ORF">AAFF_G00049030</name>
</gene>
<dbReference type="AlphaFoldDB" id="A0AAD7S1D0"/>
<dbReference type="Proteomes" id="UP001221898">
    <property type="component" value="Unassembled WGS sequence"/>
</dbReference>
<feature type="region of interest" description="Disordered" evidence="1">
    <location>
        <begin position="89"/>
        <end position="108"/>
    </location>
</feature>
<comment type="caution">
    <text evidence="2">The sequence shown here is derived from an EMBL/GenBank/DDBJ whole genome shotgun (WGS) entry which is preliminary data.</text>
</comment>
<evidence type="ECO:0000313" key="3">
    <source>
        <dbReference type="Proteomes" id="UP001221898"/>
    </source>
</evidence>